<gene>
    <name evidence="2" type="primary">LOC105071985</name>
</gene>
<accession>A0AC58P085</accession>
<sequence>MVSIMKLWTPLLIMLVCTVLLSVLGGMKEKHTHGEEMLLAECWGEPKIHECAKKCTRTFKCIERNHTCCWTYCGNICWENAATPPVPPPPQEETR</sequence>
<dbReference type="Proteomes" id="UP001732780">
    <property type="component" value="Chromosome 19"/>
</dbReference>
<name>A0AC58P085_CAMBA</name>
<keyword evidence="1" id="KW-1185">Reference proteome</keyword>
<reference evidence="2" key="1">
    <citation type="submission" date="2025-08" db="UniProtKB">
        <authorList>
            <consortium name="RefSeq"/>
        </authorList>
    </citation>
    <scope>IDENTIFICATION</scope>
    <source>
        <tissue evidence="2">Blood</tissue>
    </source>
</reference>
<organism evidence="1 2">
    <name type="scientific">Camelus bactrianus</name>
    <name type="common">Bactrian camel</name>
    <dbReference type="NCBI Taxonomy" id="9837"/>
    <lineage>
        <taxon>Eukaryota</taxon>
        <taxon>Metazoa</taxon>
        <taxon>Chordata</taxon>
        <taxon>Craniata</taxon>
        <taxon>Vertebrata</taxon>
        <taxon>Euteleostomi</taxon>
        <taxon>Mammalia</taxon>
        <taxon>Eutheria</taxon>
        <taxon>Laurasiatheria</taxon>
        <taxon>Artiodactyla</taxon>
        <taxon>Tylopoda</taxon>
        <taxon>Camelidae</taxon>
        <taxon>Camelus</taxon>
    </lineage>
</organism>
<proteinExistence type="predicted"/>
<protein>
    <submittedName>
        <fullName evidence="2">Protein WFDC11-like</fullName>
    </submittedName>
</protein>
<evidence type="ECO:0000313" key="2">
    <source>
        <dbReference type="RefSeq" id="XP_074203445.1"/>
    </source>
</evidence>
<evidence type="ECO:0000313" key="1">
    <source>
        <dbReference type="Proteomes" id="UP001732780"/>
    </source>
</evidence>
<dbReference type="RefSeq" id="XP_074203445.1">
    <property type="nucleotide sequence ID" value="XM_074347344.1"/>
</dbReference>